<keyword evidence="1" id="KW-0732">Signal</keyword>
<keyword evidence="4" id="KW-1185">Reference proteome</keyword>
<evidence type="ECO:0000313" key="4">
    <source>
        <dbReference type="Proteomes" id="UP000297149"/>
    </source>
</evidence>
<dbReference type="Gene3D" id="3.20.20.190">
    <property type="entry name" value="Phosphatidylinositol (PI) phosphodiesterase"/>
    <property type="match status" value="1"/>
</dbReference>
<dbReference type="SUPFAM" id="SSF51695">
    <property type="entry name" value="PLC-like phosphodiesterases"/>
    <property type="match status" value="1"/>
</dbReference>
<dbReference type="AlphaFoldDB" id="A0A4P7W1H9"/>
<evidence type="ECO:0000259" key="2">
    <source>
        <dbReference type="PROSITE" id="PS51704"/>
    </source>
</evidence>
<evidence type="ECO:0000313" key="3">
    <source>
        <dbReference type="EMBL" id="QCD41200.1"/>
    </source>
</evidence>
<dbReference type="KEGG" id="ddb:E7747_02080"/>
<dbReference type="GO" id="GO:0008081">
    <property type="term" value="F:phosphoric diester hydrolase activity"/>
    <property type="evidence" value="ECO:0007669"/>
    <property type="project" value="InterPro"/>
</dbReference>
<dbReference type="Proteomes" id="UP000297149">
    <property type="component" value="Chromosome"/>
</dbReference>
<name>A0A4P7W1H9_9BACT</name>
<gene>
    <name evidence="3" type="ORF">E7747_02080</name>
</gene>
<proteinExistence type="predicted"/>
<dbReference type="PROSITE" id="PS51704">
    <property type="entry name" value="GP_PDE"/>
    <property type="match status" value="1"/>
</dbReference>
<feature type="signal peptide" evidence="1">
    <location>
        <begin position="1"/>
        <end position="20"/>
    </location>
</feature>
<protein>
    <recommendedName>
        <fullName evidence="2">GP-PDE domain-containing protein</fullName>
    </recommendedName>
</protein>
<dbReference type="GO" id="GO:0006629">
    <property type="term" value="P:lipid metabolic process"/>
    <property type="evidence" value="ECO:0007669"/>
    <property type="project" value="InterPro"/>
</dbReference>
<sequence length="254" mass="28488">MKRFKLSLIAVIGIAFFTQASEPTLIGRRGCGYAIENTAEAYLEGARRGYKMMEAHVRATADSVFVTSHDGKTDRLGGKMKIANSTIAELRTERYTQTRDSATYEGSGICTVGEFLDICKENGVAPLLHLKTFSKDTKDSGHLTPLAKLIAEKGATGDCIILTSEPDYIDYLMANHPEIRLQFQADTKWQERFEWSCSRKLDVQIRADLVDADCVRRYHDAGVKVNVWTVNTPEEYVRLKDCGVDYIVTDYIVP</sequence>
<feature type="domain" description="GP-PDE" evidence="2">
    <location>
        <begin position="23"/>
        <end position="254"/>
    </location>
</feature>
<organism evidence="3 4">
    <name type="scientific">Duncaniella dubosii</name>
    <dbReference type="NCBI Taxonomy" id="2518971"/>
    <lineage>
        <taxon>Bacteria</taxon>
        <taxon>Pseudomonadati</taxon>
        <taxon>Bacteroidota</taxon>
        <taxon>Bacteroidia</taxon>
        <taxon>Bacteroidales</taxon>
        <taxon>Muribaculaceae</taxon>
        <taxon>Duncaniella</taxon>
    </lineage>
</organism>
<dbReference type="RefSeq" id="WP_136413827.1">
    <property type="nucleotide sequence ID" value="NZ_CP039396.1"/>
</dbReference>
<accession>A0A4P7W1H9</accession>
<feature type="chain" id="PRO_5020210233" description="GP-PDE domain-containing protein" evidence="1">
    <location>
        <begin position="21"/>
        <end position="254"/>
    </location>
</feature>
<dbReference type="InterPro" id="IPR030395">
    <property type="entry name" value="GP_PDE_dom"/>
</dbReference>
<dbReference type="Pfam" id="PF03009">
    <property type="entry name" value="GDPD"/>
    <property type="match status" value="1"/>
</dbReference>
<dbReference type="InterPro" id="IPR017946">
    <property type="entry name" value="PLC-like_Pdiesterase_TIM-brl"/>
</dbReference>
<dbReference type="PANTHER" id="PTHR46211">
    <property type="entry name" value="GLYCEROPHOSPHORYL DIESTER PHOSPHODIESTERASE"/>
    <property type="match status" value="1"/>
</dbReference>
<dbReference type="PANTHER" id="PTHR46211:SF1">
    <property type="entry name" value="GLYCEROPHOSPHODIESTER PHOSPHODIESTERASE, CYTOPLASMIC"/>
    <property type="match status" value="1"/>
</dbReference>
<reference evidence="4" key="1">
    <citation type="submission" date="2019-02" db="EMBL/GenBank/DDBJ databases">
        <title>Isolation and identification of novel species under the genus Muribaculum.</title>
        <authorList>
            <person name="Miyake S."/>
            <person name="Ding Y."/>
            <person name="Low A."/>
            <person name="Soh M."/>
            <person name="Seedorf H."/>
        </authorList>
    </citation>
    <scope>NUCLEOTIDE SEQUENCE [LARGE SCALE GENOMIC DNA]</scope>
    <source>
        <strain evidence="4">H5</strain>
    </source>
</reference>
<dbReference type="EMBL" id="CP039396">
    <property type="protein sequence ID" value="QCD41200.1"/>
    <property type="molecule type" value="Genomic_DNA"/>
</dbReference>
<evidence type="ECO:0000256" key="1">
    <source>
        <dbReference type="SAM" id="SignalP"/>
    </source>
</evidence>